<dbReference type="OrthoDB" id="2242710at2"/>
<dbReference type="STRING" id="333138.LQ50_06755"/>
<keyword evidence="2 3" id="KW-0012">Acyltransferase</keyword>
<feature type="domain" description="N-acetyltransferase" evidence="4">
    <location>
        <begin position="9"/>
        <end position="151"/>
    </location>
</feature>
<evidence type="ECO:0000313" key="6">
    <source>
        <dbReference type="Proteomes" id="UP000030832"/>
    </source>
</evidence>
<evidence type="ECO:0000256" key="3">
    <source>
        <dbReference type="HAMAP-Rule" id="MF_00824"/>
    </source>
</evidence>
<dbReference type="GO" id="GO:0016747">
    <property type="term" value="F:acyltransferase activity, transferring groups other than amino-acyl groups"/>
    <property type="evidence" value="ECO:0007669"/>
    <property type="project" value="UniProtKB-UniRule"/>
</dbReference>
<accession>A0A0B0IHM8</accession>
<evidence type="ECO:0000256" key="1">
    <source>
        <dbReference type="ARBA" id="ARBA00022679"/>
    </source>
</evidence>
<dbReference type="SUPFAM" id="SSF55729">
    <property type="entry name" value="Acyl-CoA N-acyltransferases (Nat)"/>
    <property type="match status" value="1"/>
</dbReference>
<dbReference type="HAMAP" id="MF_00824">
    <property type="entry name" value="Acetyltransf_YlbP"/>
    <property type="match status" value="1"/>
</dbReference>
<proteinExistence type="inferred from homology"/>
<dbReference type="RefSeq" id="WP_034627256.1">
    <property type="nucleotide sequence ID" value="NZ_JRJU01000006.1"/>
</dbReference>
<dbReference type="PIRSF" id="PIRSF037732">
    <property type="entry name" value="YlbP_prd"/>
    <property type="match status" value="1"/>
</dbReference>
<evidence type="ECO:0000259" key="4">
    <source>
        <dbReference type="PROSITE" id="PS51186"/>
    </source>
</evidence>
<dbReference type="InterPro" id="IPR000182">
    <property type="entry name" value="GNAT_dom"/>
</dbReference>
<keyword evidence="6" id="KW-1185">Reference proteome</keyword>
<gene>
    <name evidence="5" type="ORF">LQ50_06755</name>
</gene>
<evidence type="ECO:0000313" key="5">
    <source>
        <dbReference type="EMBL" id="KHF40790.1"/>
    </source>
</evidence>
<dbReference type="InterPro" id="IPR016181">
    <property type="entry name" value="Acyl_CoA_acyltransferase"/>
</dbReference>
<dbReference type="CDD" id="cd04301">
    <property type="entry name" value="NAT_SF"/>
    <property type="match status" value="1"/>
</dbReference>
<name>A0A0B0IHM8_9BACI</name>
<comment type="caution">
    <text evidence="5">The sequence shown here is derived from an EMBL/GenBank/DDBJ whole genome shotgun (WGS) entry which is preliminary data.</text>
</comment>
<dbReference type="Proteomes" id="UP000030832">
    <property type="component" value="Unassembled WGS sequence"/>
</dbReference>
<dbReference type="eggNOG" id="COG0454">
    <property type="taxonomic scope" value="Bacteria"/>
</dbReference>
<dbReference type="EC" id="2.3.1.-" evidence="3"/>
<dbReference type="NCBIfam" id="NF010241">
    <property type="entry name" value="PRK13688.1"/>
    <property type="match status" value="1"/>
</dbReference>
<dbReference type="InterPro" id="IPR017274">
    <property type="entry name" value="YlbP"/>
</dbReference>
<sequence>MYDYEVKRLLVNYKTLEEFKNFREYGSAELSMKGDLEANIIENDSESPFYGIYFGNKLVARMSLYRIDGRYDRYFNPPQDYLELWKLEVLEAYRKQGYGESLVNFAKSFDLPIKTNARQGSGGFWEHMGFEAATYDVSRDRGESPYVWYPEGVKEQVGEKEPVNIESEDHLT</sequence>
<dbReference type="Gene3D" id="3.40.630.30">
    <property type="match status" value="1"/>
</dbReference>
<reference evidence="5 6" key="1">
    <citation type="submission" date="2014-09" db="EMBL/GenBank/DDBJ databases">
        <title>Genome sequencing and annotation of Bacillus Okhensis strain Kh10-101T.</title>
        <authorList>
            <person name="Prakash J.S."/>
        </authorList>
    </citation>
    <scope>NUCLEOTIDE SEQUENCE [LARGE SCALE GENOMIC DNA]</scope>
    <source>
        <strain evidence="6">Kh10-101T</strain>
    </source>
</reference>
<dbReference type="EMBL" id="JRJU01000006">
    <property type="protein sequence ID" value="KHF40790.1"/>
    <property type="molecule type" value="Genomic_DNA"/>
</dbReference>
<dbReference type="PROSITE" id="PS51186">
    <property type="entry name" value="GNAT"/>
    <property type="match status" value="1"/>
</dbReference>
<protein>
    <recommendedName>
        <fullName evidence="3">Uncharacterized N-acetyltransferase LQ50_06755</fullName>
        <ecNumber evidence="3">2.3.1.-</ecNumber>
    </recommendedName>
</protein>
<dbReference type="AlphaFoldDB" id="A0A0B0IHM8"/>
<keyword evidence="1 3" id="KW-0808">Transferase</keyword>
<dbReference type="Pfam" id="PF00583">
    <property type="entry name" value="Acetyltransf_1"/>
    <property type="match status" value="1"/>
</dbReference>
<evidence type="ECO:0000256" key="2">
    <source>
        <dbReference type="ARBA" id="ARBA00023315"/>
    </source>
</evidence>
<organism evidence="5 6">
    <name type="scientific">Halalkalibacter okhensis</name>
    <dbReference type="NCBI Taxonomy" id="333138"/>
    <lineage>
        <taxon>Bacteria</taxon>
        <taxon>Bacillati</taxon>
        <taxon>Bacillota</taxon>
        <taxon>Bacilli</taxon>
        <taxon>Bacillales</taxon>
        <taxon>Bacillaceae</taxon>
        <taxon>Halalkalibacter</taxon>
    </lineage>
</organism>